<protein>
    <recommendedName>
        <fullName evidence="2">dTDP-4-dehydrorhamnose reductase</fullName>
        <ecNumber evidence="2">1.1.1.133</ecNumber>
    </recommendedName>
</protein>
<dbReference type="InterPro" id="IPR036291">
    <property type="entry name" value="NAD(P)-bd_dom_sf"/>
</dbReference>
<dbReference type="Proteomes" id="UP001500839">
    <property type="component" value="Unassembled WGS sequence"/>
</dbReference>
<comment type="similarity">
    <text evidence="1 2">Belongs to the dTDP-4-dehydrorhamnose reductase family.</text>
</comment>
<dbReference type="NCBIfam" id="TIGR01214">
    <property type="entry name" value="rmlD"/>
    <property type="match status" value="1"/>
</dbReference>
<dbReference type="EMBL" id="BAABKQ010000001">
    <property type="protein sequence ID" value="GAA4808567.1"/>
    <property type="molecule type" value="Genomic_DNA"/>
</dbReference>
<keyword evidence="5" id="KW-1185">Reference proteome</keyword>
<dbReference type="InterPro" id="IPR005913">
    <property type="entry name" value="dTDP_dehydrorham_reduct"/>
</dbReference>
<dbReference type="Gene3D" id="3.90.25.10">
    <property type="entry name" value="UDP-galactose 4-epimerase, domain 1"/>
    <property type="match status" value="1"/>
</dbReference>
<evidence type="ECO:0000256" key="1">
    <source>
        <dbReference type="ARBA" id="ARBA00010944"/>
    </source>
</evidence>
<reference evidence="5" key="1">
    <citation type="journal article" date="2019" name="Int. J. Syst. Evol. Microbiol.">
        <title>The Global Catalogue of Microorganisms (GCM) 10K type strain sequencing project: providing services to taxonomists for standard genome sequencing and annotation.</title>
        <authorList>
            <consortium name="The Broad Institute Genomics Platform"/>
            <consortium name="The Broad Institute Genome Sequencing Center for Infectious Disease"/>
            <person name="Wu L."/>
            <person name="Ma J."/>
        </authorList>
    </citation>
    <scope>NUCLEOTIDE SEQUENCE [LARGE SCALE GENOMIC DNA]</scope>
    <source>
        <strain evidence="5">JCM 18542</strain>
    </source>
</reference>
<dbReference type="Pfam" id="PF04321">
    <property type="entry name" value="RmlD_sub_bind"/>
    <property type="match status" value="1"/>
</dbReference>
<gene>
    <name evidence="4" type="primary">rfbD</name>
    <name evidence="4" type="ORF">GCM10023353_10360</name>
</gene>
<evidence type="ECO:0000313" key="5">
    <source>
        <dbReference type="Proteomes" id="UP001500839"/>
    </source>
</evidence>
<organism evidence="4 5">
    <name type="scientific">Tomitella cavernea</name>
    <dbReference type="NCBI Taxonomy" id="1387982"/>
    <lineage>
        <taxon>Bacteria</taxon>
        <taxon>Bacillati</taxon>
        <taxon>Actinomycetota</taxon>
        <taxon>Actinomycetes</taxon>
        <taxon>Mycobacteriales</taxon>
        <taxon>Tomitella</taxon>
    </lineage>
</organism>
<accession>A0ABP9CDL2</accession>
<dbReference type="CDD" id="cd05254">
    <property type="entry name" value="dTDP_HR_like_SDR_e"/>
    <property type="match status" value="1"/>
</dbReference>
<sequence length="308" mass="31911">MATRILIAGAAGQLGSALLSEWRGRTGPHAGRFDAVGVGSSEMDITDPAAVRAAVMRFRPRVVVNCAAYTAVDAAEADEPAAHAVNAAGAGNLARACADAGCGLVHLSTDYVFSGEGCAGAGGYEPDDPVGPRTAYGRSKAAGELAVRSAHPAAVVVRTAWVYTGAARQGGGDFVATMRRLEAERESVDVVDDQCGSPTYARDLARGIAELVAVLAVRQTAPDAWPRPAGRTLHATGGGAATWYEVARAVFEELGADPDRVRACRTEDMPRPAPRPRYSVLSGGSWADAGLTPLRHWRPALAAALAEP</sequence>
<name>A0ABP9CDL2_9ACTN</name>
<comment type="pathway">
    <text evidence="2">Carbohydrate biosynthesis; dTDP-L-rhamnose biosynthesis.</text>
</comment>
<dbReference type="RefSeq" id="WP_200172982.1">
    <property type="nucleotide sequence ID" value="NZ_BAABKQ010000001.1"/>
</dbReference>
<dbReference type="EC" id="1.1.1.133" evidence="2"/>
<dbReference type="Gene3D" id="3.40.50.720">
    <property type="entry name" value="NAD(P)-binding Rossmann-like Domain"/>
    <property type="match status" value="1"/>
</dbReference>
<dbReference type="PANTHER" id="PTHR10491">
    <property type="entry name" value="DTDP-4-DEHYDRORHAMNOSE REDUCTASE"/>
    <property type="match status" value="1"/>
</dbReference>
<proteinExistence type="inferred from homology"/>
<feature type="domain" description="RmlD-like substrate binding" evidence="3">
    <location>
        <begin position="4"/>
        <end position="307"/>
    </location>
</feature>
<keyword evidence="2" id="KW-0560">Oxidoreductase</keyword>
<dbReference type="PANTHER" id="PTHR10491:SF4">
    <property type="entry name" value="METHIONINE ADENOSYLTRANSFERASE 2 SUBUNIT BETA"/>
    <property type="match status" value="1"/>
</dbReference>
<keyword evidence="2" id="KW-0521">NADP</keyword>
<evidence type="ECO:0000313" key="4">
    <source>
        <dbReference type="EMBL" id="GAA4808567.1"/>
    </source>
</evidence>
<evidence type="ECO:0000259" key="3">
    <source>
        <dbReference type="Pfam" id="PF04321"/>
    </source>
</evidence>
<comment type="function">
    <text evidence="2">Catalyzes the reduction of dTDP-6-deoxy-L-lyxo-4-hexulose to yield dTDP-L-rhamnose.</text>
</comment>
<evidence type="ECO:0000256" key="2">
    <source>
        <dbReference type="RuleBase" id="RU364082"/>
    </source>
</evidence>
<dbReference type="SUPFAM" id="SSF51735">
    <property type="entry name" value="NAD(P)-binding Rossmann-fold domains"/>
    <property type="match status" value="1"/>
</dbReference>
<dbReference type="InterPro" id="IPR029903">
    <property type="entry name" value="RmlD-like-bd"/>
</dbReference>
<comment type="caution">
    <text evidence="4">The sequence shown here is derived from an EMBL/GenBank/DDBJ whole genome shotgun (WGS) entry which is preliminary data.</text>
</comment>